<protein>
    <submittedName>
        <fullName evidence="5">GntR family transcriptional regulator</fullName>
    </submittedName>
</protein>
<sequence length="129" mass="13821">MIDDGKPIFLQIAEQIENDIIDGSLAEESQVPSTNEFAAFHRINPATAGKGVNLLVDTGILYKKRGIGMFVATGARDRLIASRRTQFVDDFVRPLLVEASKLGIDSTTLAGLITSTSPAAMAAANEDRT</sequence>
<keyword evidence="3" id="KW-0804">Transcription</keyword>
<evidence type="ECO:0000256" key="3">
    <source>
        <dbReference type="ARBA" id="ARBA00023163"/>
    </source>
</evidence>
<evidence type="ECO:0000259" key="4">
    <source>
        <dbReference type="PROSITE" id="PS50949"/>
    </source>
</evidence>
<dbReference type="InterPro" id="IPR036390">
    <property type="entry name" value="WH_DNA-bd_sf"/>
</dbReference>
<dbReference type="PROSITE" id="PS50949">
    <property type="entry name" value="HTH_GNTR"/>
    <property type="match status" value="1"/>
</dbReference>
<proteinExistence type="predicted"/>
<dbReference type="PANTHER" id="PTHR38445">
    <property type="entry name" value="HTH-TYPE TRANSCRIPTIONAL REPRESSOR YTRA"/>
    <property type="match status" value="1"/>
</dbReference>
<accession>A0ABV8QCP5</accession>
<keyword evidence="2" id="KW-0238">DNA-binding</keyword>
<dbReference type="InterPro" id="IPR000524">
    <property type="entry name" value="Tscrpt_reg_HTH_GntR"/>
</dbReference>
<comment type="caution">
    <text evidence="5">The sequence shown here is derived from an EMBL/GenBank/DDBJ whole genome shotgun (WGS) entry which is preliminary data.</text>
</comment>
<dbReference type="Proteomes" id="UP001595900">
    <property type="component" value="Unassembled WGS sequence"/>
</dbReference>
<feature type="domain" description="HTH gntR-type" evidence="4">
    <location>
        <begin position="6"/>
        <end position="74"/>
    </location>
</feature>
<evidence type="ECO:0000313" key="5">
    <source>
        <dbReference type="EMBL" id="MFC4245285.1"/>
    </source>
</evidence>
<dbReference type="InterPro" id="IPR036388">
    <property type="entry name" value="WH-like_DNA-bd_sf"/>
</dbReference>
<dbReference type="SMART" id="SM00345">
    <property type="entry name" value="HTH_GNTR"/>
    <property type="match status" value="1"/>
</dbReference>
<dbReference type="Pfam" id="PF00392">
    <property type="entry name" value="GntR"/>
    <property type="match status" value="1"/>
</dbReference>
<organism evidence="5 6">
    <name type="scientific">Gryllotalpicola reticulitermitis</name>
    <dbReference type="NCBI Taxonomy" id="1184153"/>
    <lineage>
        <taxon>Bacteria</taxon>
        <taxon>Bacillati</taxon>
        <taxon>Actinomycetota</taxon>
        <taxon>Actinomycetes</taxon>
        <taxon>Micrococcales</taxon>
        <taxon>Microbacteriaceae</taxon>
        <taxon>Gryllotalpicola</taxon>
    </lineage>
</organism>
<keyword evidence="6" id="KW-1185">Reference proteome</keyword>
<reference evidence="6" key="1">
    <citation type="journal article" date="2019" name="Int. J. Syst. Evol. Microbiol.">
        <title>The Global Catalogue of Microorganisms (GCM) 10K type strain sequencing project: providing services to taxonomists for standard genome sequencing and annotation.</title>
        <authorList>
            <consortium name="The Broad Institute Genomics Platform"/>
            <consortium name="The Broad Institute Genome Sequencing Center for Infectious Disease"/>
            <person name="Wu L."/>
            <person name="Ma J."/>
        </authorList>
    </citation>
    <scope>NUCLEOTIDE SEQUENCE [LARGE SCALE GENOMIC DNA]</scope>
    <source>
        <strain evidence="6">CGMCC 1.10363</strain>
    </source>
</reference>
<gene>
    <name evidence="5" type="ORF">ACFOYW_18090</name>
</gene>
<keyword evidence="1" id="KW-0805">Transcription regulation</keyword>
<dbReference type="EMBL" id="JBHSCN010000023">
    <property type="protein sequence ID" value="MFC4245285.1"/>
    <property type="molecule type" value="Genomic_DNA"/>
</dbReference>
<evidence type="ECO:0000313" key="6">
    <source>
        <dbReference type="Proteomes" id="UP001595900"/>
    </source>
</evidence>
<dbReference type="RefSeq" id="WP_390232346.1">
    <property type="nucleotide sequence ID" value="NZ_JBHSCN010000023.1"/>
</dbReference>
<dbReference type="SUPFAM" id="SSF46785">
    <property type="entry name" value="Winged helix' DNA-binding domain"/>
    <property type="match status" value="1"/>
</dbReference>
<dbReference type="Gene3D" id="1.10.10.10">
    <property type="entry name" value="Winged helix-like DNA-binding domain superfamily/Winged helix DNA-binding domain"/>
    <property type="match status" value="1"/>
</dbReference>
<evidence type="ECO:0000256" key="2">
    <source>
        <dbReference type="ARBA" id="ARBA00023125"/>
    </source>
</evidence>
<name>A0ABV8QCP5_9MICO</name>
<dbReference type="PANTHER" id="PTHR38445:SF10">
    <property type="entry name" value="GNTR-FAMILY TRANSCRIPTIONAL REGULATOR"/>
    <property type="match status" value="1"/>
</dbReference>
<dbReference type="CDD" id="cd07377">
    <property type="entry name" value="WHTH_GntR"/>
    <property type="match status" value="1"/>
</dbReference>
<evidence type="ECO:0000256" key="1">
    <source>
        <dbReference type="ARBA" id="ARBA00023015"/>
    </source>
</evidence>